<reference evidence="3" key="1">
    <citation type="journal article" date="2019" name="Sci. Rep.">
        <title>Draft genome of Tanacetum cinerariifolium, the natural source of mosquito coil.</title>
        <authorList>
            <person name="Yamashiro T."/>
            <person name="Shiraishi A."/>
            <person name="Satake H."/>
            <person name="Nakayama K."/>
        </authorList>
    </citation>
    <scope>NUCLEOTIDE SEQUENCE</scope>
</reference>
<gene>
    <name evidence="3" type="ORF">Tci_399420</name>
</gene>
<evidence type="ECO:0000313" key="3">
    <source>
        <dbReference type="EMBL" id="GEY27446.1"/>
    </source>
</evidence>
<evidence type="ECO:0000259" key="2">
    <source>
        <dbReference type="Pfam" id="PF22936"/>
    </source>
</evidence>
<dbReference type="AlphaFoldDB" id="A0A699HIY6"/>
<name>A0A699HIY6_TANCI</name>
<protein>
    <recommendedName>
        <fullName evidence="2">Retrovirus-related Pol polyprotein from transposon TNT 1-94-like beta-barrel domain-containing protein</fullName>
    </recommendedName>
</protein>
<feature type="compositionally biased region" description="Basic residues" evidence="1">
    <location>
        <begin position="235"/>
        <end position="244"/>
    </location>
</feature>
<evidence type="ECO:0000256" key="1">
    <source>
        <dbReference type="SAM" id="MobiDB-lite"/>
    </source>
</evidence>
<feature type="compositionally biased region" description="Basic and acidic residues" evidence="1">
    <location>
        <begin position="125"/>
        <end position="141"/>
    </location>
</feature>
<feature type="domain" description="Retrovirus-related Pol polyprotein from transposon TNT 1-94-like beta-barrel" evidence="2">
    <location>
        <begin position="322"/>
        <end position="353"/>
    </location>
</feature>
<dbReference type="Pfam" id="PF22936">
    <property type="entry name" value="Pol_BBD"/>
    <property type="match status" value="1"/>
</dbReference>
<organism evidence="3">
    <name type="scientific">Tanacetum cinerariifolium</name>
    <name type="common">Dalmatian daisy</name>
    <name type="synonym">Chrysanthemum cinerariifolium</name>
    <dbReference type="NCBI Taxonomy" id="118510"/>
    <lineage>
        <taxon>Eukaryota</taxon>
        <taxon>Viridiplantae</taxon>
        <taxon>Streptophyta</taxon>
        <taxon>Embryophyta</taxon>
        <taxon>Tracheophyta</taxon>
        <taxon>Spermatophyta</taxon>
        <taxon>Magnoliopsida</taxon>
        <taxon>eudicotyledons</taxon>
        <taxon>Gunneridae</taxon>
        <taxon>Pentapetalae</taxon>
        <taxon>asterids</taxon>
        <taxon>campanulids</taxon>
        <taxon>Asterales</taxon>
        <taxon>Asteraceae</taxon>
        <taxon>Asteroideae</taxon>
        <taxon>Anthemideae</taxon>
        <taxon>Anthemidinae</taxon>
        <taxon>Tanacetum</taxon>
    </lineage>
</organism>
<dbReference type="InterPro" id="IPR054722">
    <property type="entry name" value="PolX-like_BBD"/>
</dbReference>
<accession>A0A699HIY6</accession>
<sequence>MTDYALWEVILNGDSPPPTRSVEGIETQYPPTTVKEKLARKNELKAIGTLLMALPNEHQLKFNSYKNAKSLMDAIEKRFGGNKDLSDAVIYSFFASQSNSPQLDNEDLKQIDPDDLEEMDLKWASKHQDNKNREAPRRNMPVEDTTSNALVSLWNFMPPKLDLVFSNEHVVSESVTSLSDITKSEVKTSETQLKNVSATIIKDWVSNSEDENEIETESKQIKPSFAKVKFVKPTKHVKSPRKSVKKEENNRQTKYPRKNSQSLRVASAVQGNGENVVKSSACWIWRPTGNVIDPISKDSGSYMLKRFNYVDLQGRLKSDQRIFDSGCSRHMTGNMSYLSEYEEIDDGYVAFGGLCFLGFGLTFAG</sequence>
<dbReference type="EMBL" id="BKCJ010165183">
    <property type="protein sequence ID" value="GEY27446.1"/>
    <property type="molecule type" value="Genomic_DNA"/>
</dbReference>
<feature type="region of interest" description="Disordered" evidence="1">
    <location>
        <begin position="125"/>
        <end position="144"/>
    </location>
</feature>
<comment type="caution">
    <text evidence="3">The sequence shown here is derived from an EMBL/GenBank/DDBJ whole genome shotgun (WGS) entry which is preliminary data.</text>
</comment>
<proteinExistence type="predicted"/>
<feature type="region of interest" description="Disordered" evidence="1">
    <location>
        <begin position="235"/>
        <end position="264"/>
    </location>
</feature>